<dbReference type="InterPro" id="IPR002725">
    <property type="entry name" value="YgjP-like_metallopeptidase"/>
</dbReference>
<dbReference type="Pfam" id="PF01863">
    <property type="entry name" value="YgjP-like"/>
    <property type="match status" value="1"/>
</dbReference>
<feature type="domain" description="YgjP-like metallopeptidase" evidence="1">
    <location>
        <begin position="33"/>
        <end position="227"/>
    </location>
</feature>
<protein>
    <recommendedName>
        <fullName evidence="1">YgjP-like metallopeptidase domain-containing protein</fullName>
    </recommendedName>
</protein>
<dbReference type="AlphaFoldDB" id="A0AAN0RIT3"/>
<dbReference type="PANTHER" id="PTHR30399">
    <property type="entry name" value="UNCHARACTERIZED PROTEIN YGJP"/>
    <property type="match status" value="1"/>
</dbReference>
<accession>A0AAN0RIT3</accession>
<dbReference type="InterPro" id="IPR053136">
    <property type="entry name" value="UTP_pyrophosphatase-like"/>
</dbReference>
<dbReference type="Gene3D" id="3.30.2010.10">
    <property type="entry name" value="Metalloproteases ('zincins'), catalytic domain"/>
    <property type="match status" value="1"/>
</dbReference>
<gene>
    <name evidence="2" type="ORF">RCA23_c14270</name>
</gene>
<proteinExistence type="predicted"/>
<evidence type="ECO:0000259" key="1">
    <source>
        <dbReference type="Pfam" id="PF01863"/>
    </source>
</evidence>
<dbReference type="CDD" id="cd07344">
    <property type="entry name" value="M48_yhfN_like"/>
    <property type="match status" value="1"/>
</dbReference>
<dbReference type="EMBL" id="CP003984">
    <property type="protein sequence ID" value="AII86968.1"/>
    <property type="molecule type" value="Genomic_DNA"/>
</dbReference>
<name>A0AAN0RIT3_9RHOB</name>
<reference evidence="2 3" key="1">
    <citation type="journal article" date="2014" name="ISME J.">
        <title>Adaptation of an abundant Roseobacter RCA organism to pelagic systems revealed by genomic and transcriptomic analyses.</title>
        <authorList>
            <person name="Voget S."/>
            <person name="Wemheuer B."/>
            <person name="Brinkhoff T."/>
            <person name="Vollmers J."/>
            <person name="Dietrich S."/>
            <person name="Giebel H.A."/>
            <person name="Beardsley C."/>
            <person name="Sardemann C."/>
            <person name="Bakenhus I."/>
            <person name="Billerbeck S."/>
            <person name="Daniel R."/>
            <person name="Simon M."/>
        </authorList>
    </citation>
    <scope>NUCLEOTIDE SEQUENCE [LARGE SCALE GENOMIC DNA]</scope>
    <source>
        <strain evidence="2 3">RCA23</strain>
    </source>
</reference>
<evidence type="ECO:0000313" key="2">
    <source>
        <dbReference type="EMBL" id="AII86968.1"/>
    </source>
</evidence>
<keyword evidence="3" id="KW-1185">Reference proteome</keyword>
<organism evidence="2 3">
    <name type="scientific">Planktomarina temperata RCA23</name>
    <dbReference type="NCBI Taxonomy" id="666509"/>
    <lineage>
        <taxon>Bacteria</taxon>
        <taxon>Pseudomonadati</taxon>
        <taxon>Pseudomonadota</taxon>
        <taxon>Alphaproteobacteria</taxon>
        <taxon>Rhodobacterales</taxon>
        <taxon>Paracoccaceae</taxon>
        <taxon>Planktomarina</taxon>
    </lineage>
</organism>
<dbReference type="PANTHER" id="PTHR30399:SF1">
    <property type="entry name" value="UTP PYROPHOSPHATASE"/>
    <property type="match status" value="1"/>
</dbReference>
<sequence>MNLPSNTADRQIILPGRPEITVLLRPSRRASRLSLRISRLKGQVTLSLPLSCPMVQAKNFVLEKESWIRAHLADLPRVAQAGFDRQLPFAGRLLTIAPGAGRQVELSGDRLLVPGRESLVPARVKAFLKLQARLALQEAVDHYSERLGRPYGRLTLRDTTSRWGSCSTQGNLNFSWRLIMAPPEVLRYVAAHEVAHLKQMNHSAAFWALVERLFPGHQAQRDWLKHHGEDLHRYQF</sequence>
<evidence type="ECO:0000313" key="3">
    <source>
        <dbReference type="Proteomes" id="UP000028680"/>
    </source>
</evidence>
<dbReference type="RefSeq" id="WP_052377267.1">
    <property type="nucleotide sequence ID" value="NZ_CP003984.1"/>
</dbReference>
<dbReference type="KEGG" id="ptp:RCA23_c14270"/>
<dbReference type="Proteomes" id="UP000028680">
    <property type="component" value="Chromosome"/>
</dbReference>